<dbReference type="SUPFAM" id="SSF81345">
    <property type="entry name" value="ABC transporter involved in vitamin B12 uptake, BtuC"/>
    <property type="match status" value="1"/>
</dbReference>
<gene>
    <name evidence="9" type="ORF">J5W02_00575</name>
</gene>
<keyword evidence="6 8" id="KW-1133">Transmembrane helix</keyword>
<reference evidence="9 10" key="1">
    <citation type="submission" date="2021-03" db="EMBL/GenBank/DDBJ databases">
        <title>Caproiciproducens sp. nov. isolated from feces of cow.</title>
        <authorList>
            <person name="Choi J.-Y."/>
        </authorList>
    </citation>
    <scope>NUCLEOTIDE SEQUENCE [LARGE SCALE GENOMIC DNA]</scope>
    <source>
        <strain evidence="9 10">AGMB10547</strain>
    </source>
</reference>
<sequence length="335" mass="35308">MEKSRQSIRAKKRIGLMLLLLLLMIVVGILGGSSRITLTDFRELFSGQELTAAGRIILYVRLPRVAGAVIAGMALAVAGAVIQTVLNNPLAGPNIIGVNSGAGFAAVLCGVLLPKSYLALPAAAFAGAFLTVLFVFYLGKKTGSSKITLILAGVAINSFLGGATDAVNTFSQESLIAANAFKIGGLNGVNANILKFASILVIVAVVAVLLFHNELEILSLGEETAKTLGLPVSFYRFLFLMLAAVLSGAAVSFAGLLGFVGLIVPHIARFLVGEESKDFILSSAVLGALFLLICDTIARTCFAPFELPVGIILSFVGAPFFIWLLFHRKRRNRNA</sequence>
<evidence type="ECO:0000256" key="2">
    <source>
        <dbReference type="ARBA" id="ARBA00007935"/>
    </source>
</evidence>
<keyword evidence="10" id="KW-1185">Reference proteome</keyword>
<evidence type="ECO:0000256" key="6">
    <source>
        <dbReference type="ARBA" id="ARBA00022989"/>
    </source>
</evidence>
<evidence type="ECO:0000256" key="3">
    <source>
        <dbReference type="ARBA" id="ARBA00022448"/>
    </source>
</evidence>
<keyword evidence="3" id="KW-0813">Transport</keyword>
<dbReference type="InterPro" id="IPR000522">
    <property type="entry name" value="ABC_transptr_permease_BtuC"/>
</dbReference>
<feature type="transmembrane region" description="Helical" evidence="8">
    <location>
        <begin position="193"/>
        <end position="212"/>
    </location>
</feature>
<feature type="transmembrane region" description="Helical" evidence="8">
    <location>
        <begin position="94"/>
        <end position="113"/>
    </location>
</feature>
<feature type="transmembrane region" description="Helical" evidence="8">
    <location>
        <begin position="279"/>
        <end position="299"/>
    </location>
</feature>
<proteinExistence type="inferred from homology"/>
<feature type="transmembrane region" description="Helical" evidence="8">
    <location>
        <begin position="119"/>
        <end position="139"/>
    </location>
</feature>
<dbReference type="PANTHER" id="PTHR30472">
    <property type="entry name" value="FERRIC ENTEROBACTIN TRANSPORT SYSTEM PERMEASE PROTEIN"/>
    <property type="match status" value="1"/>
</dbReference>
<dbReference type="EMBL" id="JAGFNZ010000001">
    <property type="protein sequence ID" value="MBW7571295.1"/>
    <property type="molecule type" value="Genomic_DNA"/>
</dbReference>
<evidence type="ECO:0000256" key="1">
    <source>
        <dbReference type="ARBA" id="ARBA00004651"/>
    </source>
</evidence>
<comment type="subcellular location">
    <subcellularLocation>
        <location evidence="1">Cell membrane</location>
        <topology evidence="1">Multi-pass membrane protein</topology>
    </subcellularLocation>
</comment>
<keyword evidence="4" id="KW-1003">Cell membrane</keyword>
<comment type="similarity">
    <text evidence="2">Belongs to the binding-protein-dependent transport system permease family. FecCD subfamily.</text>
</comment>
<accession>A0ABS7DKD4</accession>
<dbReference type="PANTHER" id="PTHR30472:SF25">
    <property type="entry name" value="ABC TRANSPORTER PERMEASE PROTEIN MJ0876-RELATED"/>
    <property type="match status" value="1"/>
</dbReference>
<dbReference type="Proteomes" id="UP000719942">
    <property type="component" value="Unassembled WGS sequence"/>
</dbReference>
<evidence type="ECO:0000256" key="8">
    <source>
        <dbReference type="SAM" id="Phobius"/>
    </source>
</evidence>
<keyword evidence="7 8" id="KW-0472">Membrane</keyword>
<feature type="transmembrane region" description="Helical" evidence="8">
    <location>
        <begin position="237"/>
        <end position="267"/>
    </location>
</feature>
<keyword evidence="5 8" id="KW-0812">Transmembrane</keyword>
<dbReference type="InterPro" id="IPR037294">
    <property type="entry name" value="ABC_BtuC-like"/>
</dbReference>
<dbReference type="CDD" id="cd06550">
    <property type="entry name" value="TM_ABC_iron-siderophores_like"/>
    <property type="match status" value="1"/>
</dbReference>
<dbReference type="Pfam" id="PF01032">
    <property type="entry name" value="FecCD"/>
    <property type="match status" value="1"/>
</dbReference>
<organism evidence="9 10">
    <name type="scientific">Caproiciproducens faecalis</name>
    <dbReference type="NCBI Taxonomy" id="2820301"/>
    <lineage>
        <taxon>Bacteria</taxon>
        <taxon>Bacillati</taxon>
        <taxon>Bacillota</taxon>
        <taxon>Clostridia</taxon>
        <taxon>Eubacteriales</taxon>
        <taxon>Acutalibacteraceae</taxon>
        <taxon>Caproiciproducens</taxon>
    </lineage>
</organism>
<evidence type="ECO:0000256" key="4">
    <source>
        <dbReference type="ARBA" id="ARBA00022475"/>
    </source>
</evidence>
<protein>
    <submittedName>
        <fullName evidence="9">Iron ABC transporter permease</fullName>
    </submittedName>
</protein>
<feature type="transmembrane region" description="Helical" evidence="8">
    <location>
        <begin position="305"/>
        <end position="326"/>
    </location>
</feature>
<evidence type="ECO:0000313" key="10">
    <source>
        <dbReference type="Proteomes" id="UP000719942"/>
    </source>
</evidence>
<dbReference type="Gene3D" id="1.10.3470.10">
    <property type="entry name" value="ABC transporter involved in vitamin B12 uptake, BtuC"/>
    <property type="match status" value="1"/>
</dbReference>
<feature type="transmembrane region" description="Helical" evidence="8">
    <location>
        <begin position="59"/>
        <end position="82"/>
    </location>
</feature>
<evidence type="ECO:0000256" key="5">
    <source>
        <dbReference type="ARBA" id="ARBA00022692"/>
    </source>
</evidence>
<dbReference type="RefSeq" id="WP_219938509.1">
    <property type="nucleotide sequence ID" value="NZ_JAGFNZ010000001.1"/>
</dbReference>
<name>A0ABS7DKD4_9FIRM</name>
<evidence type="ECO:0000313" key="9">
    <source>
        <dbReference type="EMBL" id="MBW7571295.1"/>
    </source>
</evidence>
<evidence type="ECO:0000256" key="7">
    <source>
        <dbReference type="ARBA" id="ARBA00023136"/>
    </source>
</evidence>
<comment type="caution">
    <text evidence="9">The sequence shown here is derived from an EMBL/GenBank/DDBJ whole genome shotgun (WGS) entry which is preliminary data.</text>
</comment>